<accession>A0AA35YL65</accession>
<reference evidence="1" key="1">
    <citation type="submission" date="2023-04" db="EMBL/GenBank/DDBJ databases">
        <authorList>
            <person name="Vijverberg K."/>
            <person name="Xiong W."/>
            <person name="Schranz E."/>
        </authorList>
    </citation>
    <scope>NUCLEOTIDE SEQUENCE</scope>
</reference>
<evidence type="ECO:0000313" key="1">
    <source>
        <dbReference type="EMBL" id="CAI9276066.1"/>
    </source>
</evidence>
<proteinExistence type="predicted"/>
<dbReference type="AlphaFoldDB" id="A0AA35YL65"/>
<sequence>MHQSKNESLKIHMVRKKFKYEYIDVIFALELVKYGHSEWIQIQEIIYKQIGVQSQEVKLAIQHLINKVKKLNLMPSVGPSQPSTSERTGKPRFSKYTKFLLSYGTPYINNKLSIGL</sequence>
<dbReference type="EMBL" id="OX465079">
    <property type="protein sequence ID" value="CAI9276066.1"/>
    <property type="molecule type" value="Genomic_DNA"/>
</dbReference>
<evidence type="ECO:0000313" key="2">
    <source>
        <dbReference type="Proteomes" id="UP001177003"/>
    </source>
</evidence>
<name>A0AA35YL65_LACSI</name>
<protein>
    <submittedName>
        <fullName evidence="1">Uncharacterized protein</fullName>
    </submittedName>
</protein>
<organism evidence="1 2">
    <name type="scientific">Lactuca saligna</name>
    <name type="common">Willowleaf lettuce</name>
    <dbReference type="NCBI Taxonomy" id="75948"/>
    <lineage>
        <taxon>Eukaryota</taxon>
        <taxon>Viridiplantae</taxon>
        <taxon>Streptophyta</taxon>
        <taxon>Embryophyta</taxon>
        <taxon>Tracheophyta</taxon>
        <taxon>Spermatophyta</taxon>
        <taxon>Magnoliopsida</taxon>
        <taxon>eudicotyledons</taxon>
        <taxon>Gunneridae</taxon>
        <taxon>Pentapetalae</taxon>
        <taxon>asterids</taxon>
        <taxon>campanulids</taxon>
        <taxon>Asterales</taxon>
        <taxon>Asteraceae</taxon>
        <taxon>Cichorioideae</taxon>
        <taxon>Cichorieae</taxon>
        <taxon>Lactucinae</taxon>
        <taxon>Lactuca</taxon>
    </lineage>
</organism>
<dbReference type="Proteomes" id="UP001177003">
    <property type="component" value="Chromosome 3"/>
</dbReference>
<gene>
    <name evidence="1" type="ORF">LSALG_LOCUS16067</name>
</gene>
<keyword evidence="2" id="KW-1185">Reference proteome</keyword>